<feature type="transmembrane region" description="Helical" evidence="1">
    <location>
        <begin position="12"/>
        <end position="36"/>
    </location>
</feature>
<protein>
    <submittedName>
        <fullName evidence="2">(northern house mosquito) hypothetical protein</fullName>
    </submittedName>
</protein>
<proteinExistence type="predicted"/>
<dbReference type="AlphaFoldDB" id="A0A8D8BM10"/>
<dbReference type="EMBL" id="HBUE01189953">
    <property type="protein sequence ID" value="CAG6524667.1"/>
    <property type="molecule type" value="Transcribed_RNA"/>
</dbReference>
<sequence>MARSVMPKFFSSFWIFLGGAAAVGVFLPPAAIVTFFDLTSFLGVDLGAGLGFVVATVVPEEVASWVVAFGEGLSLAFDWSRLSGFFRAVACEEPLGVGVAEVEAALVAAAEVATGFFSEGVAAVGGAPATAAAAAAAAACCFLVFMRWSMVTCLTIHKGNPFYNLRTRDESEDRSTNDRP</sequence>
<reference evidence="2" key="1">
    <citation type="submission" date="2021-05" db="EMBL/GenBank/DDBJ databases">
        <authorList>
            <person name="Alioto T."/>
            <person name="Alioto T."/>
            <person name="Gomez Garrido J."/>
        </authorList>
    </citation>
    <scope>NUCLEOTIDE SEQUENCE</scope>
</reference>
<accession>A0A8D8BM10</accession>
<dbReference type="EMBL" id="HBUE01078533">
    <property type="protein sequence ID" value="CAG6476449.1"/>
    <property type="molecule type" value="Transcribed_RNA"/>
</dbReference>
<name>A0A8D8BM10_CULPI</name>
<evidence type="ECO:0000256" key="1">
    <source>
        <dbReference type="SAM" id="Phobius"/>
    </source>
</evidence>
<keyword evidence="1" id="KW-1133">Transmembrane helix</keyword>
<dbReference type="EMBL" id="HBUE01078528">
    <property type="protein sequence ID" value="CAG6476440.1"/>
    <property type="molecule type" value="Transcribed_RNA"/>
</dbReference>
<organism evidence="2">
    <name type="scientific">Culex pipiens</name>
    <name type="common">House mosquito</name>
    <dbReference type="NCBI Taxonomy" id="7175"/>
    <lineage>
        <taxon>Eukaryota</taxon>
        <taxon>Metazoa</taxon>
        <taxon>Ecdysozoa</taxon>
        <taxon>Arthropoda</taxon>
        <taxon>Hexapoda</taxon>
        <taxon>Insecta</taxon>
        <taxon>Pterygota</taxon>
        <taxon>Neoptera</taxon>
        <taxon>Endopterygota</taxon>
        <taxon>Diptera</taxon>
        <taxon>Nematocera</taxon>
        <taxon>Culicoidea</taxon>
        <taxon>Culicidae</taxon>
        <taxon>Culicinae</taxon>
        <taxon>Culicini</taxon>
        <taxon>Culex</taxon>
        <taxon>Culex</taxon>
    </lineage>
</organism>
<keyword evidence="1" id="KW-0472">Membrane</keyword>
<dbReference type="EMBL" id="HBUE01295808">
    <property type="protein sequence ID" value="CAG6576350.1"/>
    <property type="molecule type" value="Transcribed_RNA"/>
</dbReference>
<feature type="transmembrane region" description="Helical" evidence="1">
    <location>
        <begin position="121"/>
        <end position="145"/>
    </location>
</feature>
<evidence type="ECO:0000313" key="2">
    <source>
        <dbReference type="EMBL" id="CAG6476449.1"/>
    </source>
</evidence>
<keyword evidence="1" id="KW-0812">Transmembrane</keyword>